<gene>
    <name evidence="1" type="ORF">MTBBW1_1380077</name>
</gene>
<organism evidence="1 2">
    <name type="scientific">Desulfamplus magnetovallimortis</name>
    <dbReference type="NCBI Taxonomy" id="1246637"/>
    <lineage>
        <taxon>Bacteria</taxon>
        <taxon>Pseudomonadati</taxon>
        <taxon>Thermodesulfobacteriota</taxon>
        <taxon>Desulfobacteria</taxon>
        <taxon>Desulfobacterales</taxon>
        <taxon>Desulfobacteraceae</taxon>
        <taxon>Desulfamplus</taxon>
    </lineage>
</organism>
<name>A0A1W1H7S0_9BACT</name>
<dbReference type="Proteomes" id="UP000191931">
    <property type="component" value="Unassembled WGS sequence"/>
</dbReference>
<keyword evidence="2" id="KW-1185">Reference proteome</keyword>
<dbReference type="AlphaFoldDB" id="A0A1W1H7S0"/>
<sequence length="59" mass="6791">MLYLIAIKIVLNHDEAITVKASFTLIRKKHIVVDSHMAQARINYSIMKNNITIFSDFSL</sequence>
<reference evidence="1 2" key="1">
    <citation type="submission" date="2017-03" db="EMBL/GenBank/DDBJ databases">
        <authorList>
            <person name="Afonso C.L."/>
            <person name="Miller P.J."/>
            <person name="Scott M.A."/>
            <person name="Spackman E."/>
            <person name="Goraichik I."/>
            <person name="Dimitrov K.M."/>
            <person name="Suarez D.L."/>
            <person name="Swayne D.E."/>
        </authorList>
    </citation>
    <scope>NUCLEOTIDE SEQUENCE [LARGE SCALE GENOMIC DNA]</scope>
    <source>
        <strain evidence="1">PRJEB14757</strain>
    </source>
</reference>
<evidence type="ECO:0000313" key="1">
    <source>
        <dbReference type="EMBL" id="SLM28530.1"/>
    </source>
</evidence>
<proteinExistence type="predicted"/>
<accession>A0A1W1H7S0</accession>
<evidence type="ECO:0000313" key="2">
    <source>
        <dbReference type="Proteomes" id="UP000191931"/>
    </source>
</evidence>
<dbReference type="EMBL" id="FWEV01000044">
    <property type="protein sequence ID" value="SLM28530.1"/>
    <property type="molecule type" value="Genomic_DNA"/>
</dbReference>
<protein>
    <submittedName>
        <fullName evidence="1">Uncharacterized protein</fullName>
    </submittedName>
</protein>